<dbReference type="PANTHER" id="PTHR11661:SF2">
    <property type="entry name" value="LARGE RIBOSOMAL SUBUNIT PROTEIN UL11"/>
    <property type="match status" value="1"/>
</dbReference>
<dbReference type="GO" id="GO:0022625">
    <property type="term" value="C:cytosolic large ribosomal subunit"/>
    <property type="evidence" value="ECO:0007669"/>
    <property type="project" value="TreeGrafter"/>
</dbReference>
<dbReference type="Gene3D" id="1.10.10.250">
    <property type="entry name" value="Ribosomal protein L11, C-terminal domain"/>
    <property type="match status" value="1"/>
</dbReference>
<gene>
    <name evidence="7" type="ORF">Esi_0194_0014</name>
</gene>
<dbReference type="AlphaFoldDB" id="D7FPM0"/>
<evidence type="ECO:0000256" key="3">
    <source>
        <dbReference type="ARBA" id="ARBA00023274"/>
    </source>
</evidence>
<feature type="domain" description="Large ribosomal subunit protein uL11 N-terminal" evidence="6">
    <location>
        <begin position="14"/>
        <end position="69"/>
    </location>
</feature>
<dbReference type="InterPro" id="IPR020784">
    <property type="entry name" value="Ribosomal_uL11_N"/>
</dbReference>
<dbReference type="Pfam" id="PF03946">
    <property type="entry name" value="Ribosomal_L11_N"/>
    <property type="match status" value="1"/>
</dbReference>
<dbReference type="FunCoup" id="D7FPM0">
    <property type="interactions" value="370"/>
</dbReference>
<evidence type="ECO:0000256" key="2">
    <source>
        <dbReference type="ARBA" id="ARBA00022980"/>
    </source>
</evidence>
<evidence type="ECO:0000256" key="4">
    <source>
        <dbReference type="RuleBase" id="RU003978"/>
    </source>
</evidence>
<dbReference type="EMBL" id="FN648369">
    <property type="protein sequence ID" value="CBJ30477.1"/>
    <property type="molecule type" value="Genomic_DNA"/>
</dbReference>
<name>D7FPM0_ECTSI</name>
<keyword evidence="2 4" id="KW-0689">Ribosomal protein</keyword>
<dbReference type="InterPro" id="IPR020783">
    <property type="entry name" value="Ribosomal_uL11_C"/>
</dbReference>
<dbReference type="PANTHER" id="PTHR11661">
    <property type="entry name" value="60S RIBOSOMAL PROTEIN L12"/>
    <property type="match status" value="1"/>
</dbReference>
<keyword evidence="8" id="KW-1185">Reference proteome</keyword>
<sequence length="165" mass="17626">MGPPPPTGEAQYVILRAIGGEVGNTAALAPKLGPLGLSPKKIGEDIQKNTQEWKGLPITVKLTIINRQATVSVIPAASSLILKALNEPERDRKKVKNIKHDGNVTLDQVIEIARVMRERSMARTLAGTVKEMLGTCNSVGCTVNGQSPRDIQSGISEGEIVIPDE</sequence>
<evidence type="ECO:0000259" key="6">
    <source>
        <dbReference type="Pfam" id="PF03946"/>
    </source>
</evidence>
<keyword evidence="3 4" id="KW-0687">Ribonucleoprotein</keyword>
<dbReference type="FunFam" id="1.10.10.250:FF:000002">
    <property type="entry name" value="60S ribosomal protein L12"/>
    <property type="match status" value="1"/>
</dbReference>
<evidence type="ECO:0008006" key="9">
    <source>
        <dbReference type="Google" id="ProtNLM"/>
    </source>
</evidence>
<protein>
    <recommendedName>
        <fullName evidence="9">60S ribosomal protein L12</fullName>
    </recommendedName>
</protein>
<accession>D7FPM0</accession>
<dbReference type="OMA" id="QPPHDVI"/>
<reference evidence="7 8" key="1">
    <citation type="journal article" date="2010" name="Nature">
        <title>The Ectocarpus genome and the independent evolution of multicellularity in brown algae.</title>
        <authorList>
            <person name="Cock J.M."/>
            <person name="Sterck L."/>
            <person name="Rouze P."/>
            <person name="Scornet D."/>
            <person name="Allen A.E."/>
            <person name="Amoutzias G."/>
            <person name="Anthouard V."/>
            <person name="Artiguenave F."/>
            <person name="Aury J.M."/>
            <person name="Badger J.H."/>
            <person name="Beszteri B."/>
            <person name="Billiau K."/>
            <person name="Bonnet E."/>
            <person name="Bothwell J.H."/>
            <person name="Bowler C."/>
            <person name="Boyen C."/>
            <person name="Brownlee C."/>
            <person name="Carrano C.J."/>
            <person name="Charrier B."/>
            <person name="Cho G.Y."/>
            <person name="Coelho S.M."/>
            <person name="Collen J."/>
            <person name="Corre E."/>
            <person name="Da Silva C."/>
            <person name="Delage L."/>
            <person name="Delaroque N."/>
            <person name="Dittami S.M."/>
            <person name="Doulbeau S."/>
            <person name="Elias M."/>
            <person name="Farnham G."/>
            <person name="Gachon C.M."/>
            <person name="Gschloessl B."/>
            <person name="Heesch S."/>
            <person name="Jabbari K."/>
            <person name="Jubin C."/>
            <person name="Kawai H."/>
            <person name="Kimura K."/>
            <person name="Kloareg B."/>
            <person name="Kupper F.C."/>
            <person name="Lang D."/>
            <person name="Le Bail A."/>
            <person name="Leblanc C."/>
            <person name="Lerouge P."/>
            <person name="Lohr M."/>
            <person name="Lopez P.J."/>
            <person name="Martens C."/>
            <person name="Maumus F."/>
            <person name="Michel G."/>
            <person name="Miranda-Saavedra D."/>
            <person name="Morales J."/>
            <person name="Moreau H."/>
            <person name="Motomura T."/>
            <person name="Nagasato C."/>
            <person name="Napoli C.A."/>
            <person name="Nelson D.R."/>
            <person name="Nyvall-Collen P."/>
            <person name="Peters A.F."/>
            <person name="Pommier C."/>
            <person name="Potin P."/>
            <person name="Poulain J."/>
            <person name="Quesneville H."/>
            <person name="Read B."/>
            <person name="Rensing S.A."/>
            <person name="Ritter A."/>
            <person name="Rousvoal S."/>
            <person name="Samanta M."/>
            <person name="Samson G."/>
            <person name="Schroeder D.C."/>
            <person name="Segurens B."/>
            <person name="Strittmatter M."/>
            <person name="Tonon T."/>
            <person name="Tregear J.W."/>
            <person name="Valentin K."/>
            <person name="von Dassow P."/>
            <person name="Yamagishi T."/>
            <person name="Van de Peer Y."/>
            <person name="Wincker P."/>
        </authorList>
    </citation>
    <scope>NUCLEOTIDE SEQUENCE [LARGE SCALE GENOMIC DNA]</scope>
    <source>
        <strain evidence="8">Ec32 / CCAP1310/4</strain>
    </source>
</reference>
<dbReference type="CDD" id="cd00349">
    <property type="entry name" value="Ribosomal_L11"/>
    <property type="match status" value="1"/>
</dbReference>
<dbReference type="Gene3D" id="3.30.1550.10">
    <property type="entry name" value="Ribosomal protein L11/L12, N-terminal domain"/>
    <property type="match status" value="1"/>
</dbReference>
<dbReference type="Pfam" id="PF00298">
    <property type="entry name" value="Ribosomal_L11"/>
    <property type="match status" value="1"/>
</dbReference>
<evidence type="ECO:0000313" key="8">
    <source>
        <dbReference type="Proteomes" id="UP000002630"/>
    </source>
</evidence>
<dbReference type="HAMAP" id="MF_00736">
    <property type="entry name" value="Ribosomal_uL11"/>
    <property type="match status" value="1"/>
</dbReference>
<dbReference type="OrthoDB" id="1478556at2759"/>
<dbReference type="SUPFAM" id="SSF46906">
    <property type="entry name" value="Ribosomal protein L11, C-terminal domain"/>
    <property type="match status" value="1"/>
</dbReference>
<organism evidence="7 8">
    <name type="scientific">Ectocarpus siliculosus</name>
    <name type="common">Brown alga</name>
    <name type="synonym">Conferva siliculosa</name>
    <dbReference type="NCBI Taxonomy" id="2880"/>
    <lineage>
        <taxon>Eukaryota</taxon>
        <taxon>Sar</taxon>
        <taxon>Stramenopiles</taxon>
        <taxon>Ochrophyta</taxon>
        <taxon>PX clade</taxon>
        <taxon>Phaeophyceae</taxon>
        <taxon>Ectocarpales</taxon>
        <taxon>Ectocarpaceae</taxon>
        <taxon>Ectocarpus</taxon>
    </lineage>
</organism>
<dbReference type="InterPro" id="IPR020785">
    <property type="entry name" value="Ribosomal_uL11_CS"/>
</dbReference>
<dbReference type="InterPro" id="IPR036796">
    <property type="entry name" value="Ribosomal_uL11_N_sf"/>
</dbReference>
<feature type="domain" description="Large ribosomal subunit protein uL11 C-terminal" evidence="5">
    <location>
        <begin position="74"/>
        <end position="143"/>
    </location>
</feature>
<dbReference type="InParanoid" id="D7FPM0"/>
<proteinExistence type="inferred from homology"/>
<dbReference type="GO" id="GO:0070180">
    <property type="term" value="F:large ribosomal subunit rRNA binding"/>
    <property type="evidence" value="ECO:0007669"/>
    <property type="project" value="TreeGrafter"/>
</dbReference>
<dbReference type="EMBL" id="FN649744">
    <property type="protein sequence ID" value="CBJ30477.1"/>
    <property type="molecule type" value="Genomic_DNA"/>
</dbReference>
<dbReference type="FunFam" id="3.30.1550.10:FF:000002">
    <property type="entry name" value="60S ribosomal protein L12"/>
    <property type="match status" value="1"/>
</dbReference>
<dbReference type="GO" id="GO:0006412">
    <property type="term" value="P:translation"/>
    <property type="evidence" value="ECO:0007669"/>
    <property type="project" value="InterPro"/>
</dbReference>
<evidence type="ECO:0000256" key="1">
    <source>
        <dbReference type="ARBA" id="ARBA00010537"/>
    </source>
</evidence>
<dbReference type="InterPro" id="IPR036769">
    <property type="entry name" value="Ribosomal_uL11_C_sf"/>
</dbReference>
<dbReference type="SMART" id="SM00649">
    <property type="entry name" value="RL11"/>
    <property type="match status" value="1"/>
</dbReference>
<dbReference type="STRING" id="2880.D7FPM0"/>
<comment type="similarity">
    <text evidence="1 4">Belongs to the universal ribosomal protein uL11 family.</text>
</comment>
<evidence type="ECO:0000313" key="7">
    <source>
        <dbReference type="EMBL" id="CBJ30477.1"/>
    </source>
</evidence>
<dbReference type="eggNOG" id="KOG0886">
    <property type="taxonomic scope" value="Eukaryota"/>
</dbReference>
<dbReference type="PROSITE" id="PS00359">
    <property type="entry name" value="RIBOSOMAL_L11"/>
    <property type="match status" value="1"/>
</dbReference>
<dbReference type="Proteomes" id="UP000002630">
    <property type="component" value="Linkage Group LG19"/>
</dbReference>
<dbReference type="GO" id="GO:0003735">
    <property type="term" value="F:structural constituent of ribosome"/>
    <property type="evidence" value="ECO:0007669"/>
    <property type="project" value="InterPro"/>
</dbReference>
<evidence type="ECO:0000259" key="5">
    <source>
        <dbReference type="Pfam" id="PF00298"/>
    </source>
</evidence>
<dbReference type="SUPFAM" id="SSF54747">
    <property type="entry name" value="Ribosomal L11/L12e N-terminal domain"/>
    <property type="match status" value="1"/>
</dbReference>
<dbReference type="InterPro" id="IPR000911">
    <property type="entry name" value="Ribosomal_uL11"/>
</dbReference>